<dbReference type="SUPFAM" id="SSF52540">
    <property type="entry name" value="P-loop containing nucleoside triphosphate hydrolases"/>
    <property type="match status" value="1"/>
</dbReference>
<evidence type="ECO:0000259" key="6">
    <source>
        <dbReference type="PROSITE" id="PS51194"/>
    </source>
</evidence>
<feature type="domain" description="SecA family profile" evidence="7">
    <location>
        <begin position="1"/>
        <end position="211"/>
    </location>
</feature>
<dbReference type="GO" id="GO:0006886">
    <property type="term" value="P:intracellular protein transport"/>
    <property type="evidence" value="ECO:0007669"/>
    <property type="project" value="InterPro"/>
</dbReference>
<feature type="domain" description="Helicase C-terminal" evidence="6">
    <location>
        <begin position="63"/>
        <end position="224"/>
    </location>
</feature>
<evidence type="ECO:0000256" key="1">
    <source>
        <dbReference type="ARBA" id="ARBA00022490"/>
    </source>
</evidence>
<dbReference type="AlphaFoldDB" id="A0A914IA33"/>
<dbReference type="GO" id="GO:0006605">
    <property type="term" value="P:protein targeting"/>
    <property type="evidence" value="ECO:0007669"/>
    <property type="project" value="InterPro"/>
</dbReference>
<evidence type="ECO:0000256" key="5">
    <source>
        <dbReference type="SAM" id="SignalP"/>
    </source>
</evidence>
<dbReference type="SUPFAM" id="SSF48452">
    <property type="entry name" value="TPR-like"/>
    <property type="match status" value="1"/>
</dbReference>
<dbReference type="GO" id="GO:0005524">
    <property type="term" value="F:ATP binding"/>
    <property type="evidence" value="ECO:0007669"/>
    <property type="project" value="InterPro"/>
</dbReference>
<evidence type="ECO:0000259" key="7">
    <source>
        <dbReference type="PROSITE" id="PS51196"/>
    </source>
</evidence>
<dbReference type="InterPro" id="IPR001650">
    <property type="entry name" value="Helicase_C-like"/>
</dbReference>
<keyword evidence="4" id="KW-0472">Membrane</keyword>
<evidence type="ECO:0000313" key="8">
    <source>
        <dbReference type="Proteomes" id="UP000887572"/>
    </source>
</evidence>
<feature type="signal peptide" evidence="5">
    <location>
        <begin position="1"/>
        <end position="18"/>
    </location>
</feature>
<evidence type="ECO:0000313" key="9">
    <source>
        <dbReference type="WBParaSite" id="Gr19_v10_g8080.t1"/>
    </source>
</evidence>
<reference evidence="9" key="1">
    <citation type="submission" date="2022-11" db="UniProtKB">
        <authorList>
            <consortium name="WormBaseParasite"/>
        </authorList>
    </citation>
    <scope>IDENTIFICATION</scope>
</reference>
<proteinExistence type="predicted"/>
<keyword evidence="1" id="KW-0963">Cytoplasm</keyword>
<keyword evidence="5" id="KW-0732">Signal</keyword>
<dbReference type="Proteomes" id="UP000887572">
    <property type="component" value="Unplaced"/>
</dbReference>
<dbReference type="InterPro" id="IPR011990">
    <property type="entry name" value="TPR-like_helical_dom_sf"/>
</dbReference>
<organism evidence="8 9">
    <name type="scientific">Globodera rostochiensis</name>
    <name type="common">Golden nematode worm</name>
    <name type="synonym">Heterodera rostochiensis</name>
    <dbReference type="NCBI Taxonomy" id="31243"/>
    <lineage>
        <taxon>Eukaryota</taxon>
        <taxon>Metazoa</taxon>
        <taxon>Ecdysozoa</taxon>
        <taxon>Nematoda</taxon>
        <taxon>Chromadorea</taxon>
        <taxon>Rhabditida</taxon>
        <taxon>Tylenchina</taxon>
        <taxon>Tylenchomorpha</taxon>
        <taxon>Tylenchoidea</taxon>
        <taxon>Heteroderidae</taxon>
        <taxon>Heteroderinae</taxon>
        <taxon>Globodera</taxon>
    </lineage>
</organism>
<feature type="chain" id="PRO_5037610497" evidence="5">
    <location>
        <begin position="19"/>
        <end position="625"/>
    </location>
</feature>
<keyword evidence="2" id="KW-0813">Transport</keyword>
<dbReference type="PROSITE" id="PS51196">
    <property type="entry name" value="SECA_MOTOR_DEAD"/>
    <property type="match status" value="1"/>
</dbReference>
<accession>A0A914IA33</accession>
<evidence type="ECO:0000256" key="2">
    <source>
        <dbReference type="ARBA" id="ARBA00022927"/>
    </source>
</evidence>
<dbReference type="PANTHER" id="PTHR30612">
    <property type="entry name" value="SECA INNER MEMBRANE COMPONENT OF SEC PROTEIN SECRETION SYSTEM"/>
    <property type="match status" value="1"/>
</dbReference>
<dbReference type="PROSITE" id="PS51194">
    <property type="entry name" value="HELICASE_CTER"/>
    <property type="match status" value="1"/>
</dbReference>
<keyword evidence="4" id="KW-1133">Transmembrane helix</keyword>
<evidence type="ECO:0000256" key="4">
    <source>
        <dbReference type="SAM" id="Phobius"/>
    </source>
</evidence>
<sequence length="625" mass="70784">MQLHNIFVAYLCLIKGTAQLILNKRDLDKDLVNQNVDNQPQLEAMNPIIVNDQHIWIDKICENISVQVTMCKRAALIICLNNAKVKQLSTVVESKCRDIKILKYTDDDEHFPTEFVGPMDVVLSTNYAARGTDIKTSAELEAKGGLHVIVTFMPRNSRVERQAFGRTARQGKKGTVQFILNGCDMDEELFDQNMDILAKRDKLVEQTFEKSKNEGLPKLLVKERLFKKFSTFIGEMRESTANAVGGNVVILAQKLLASRKSGNARGSNAFRLDAFLSSFAPPFLGLSSFTNPCYLVLKGYGLDYGNAIAHLEKAIELDKNESGFVVPARYYMALALVKKGDYFSVEDRKVRTEYQKEAAEHLKKANKLINNKLIPWLSKGVKPNGEGTAQNMALCQQFVDKVQLLRQLSAQCDKCLDFIAKCPAGQFCKFKGWIKPDPDKKLPQREVTEFGNFGVWEFYELEYAKPPKAWADIGVITFFGAVQIGCGMFFVYIGAQKLAETFLEGGFNDIAEAIKATFGYTVISWDKYAIDKLLTYCPLFTDGLKQLLSGKAGMSMRDLNKIEWMLHQGIKVLSGEKPDGPIQHELKNMECYDKAKEDIPKPFNFNRRSRNVWLRQRFYEECRGR</sequence>
<feature type="transmembrane region" description="Helical" evidence="4">
    <location>
        <begin position="469"/>
        <end position="493"/>
    </location>
</feature>
<dbReference type="WBParaSite" id="Gr19_v10_g8080.t1">
    <property type="protein sequence ID" value="Gr19_v10_g8080.t1"/>
    <property type="gene ID" value="Gr19_v10_g8080"/>
</dbReference>
<name>A0A914IA33_GLORO</name>
<protein>
    <submittedName>
        <fullName evidence="9">Uncharacterized protein</fullName>
    </submittedName>
</protein>
<keyword evidence="8" id="KW-1185">Reference proteome</keyword>
<dbReference type="PANTHER" id="PTHR30612:SF0">
    <property type="entry name" value="CHLOROPLAST PROTEIN-TRANSPORTING ATPASE"/>
    <property type="match status" value="1"/>
</dbReference>
<dbReference type="Gene3D" id="3.40.50.300">
    <property type="entry name" value="P-loop containing nucleotide triphosphate hydrolases"/>
    <property type="match status" value="1"/>
</dbReference>
<dbReference type="InterPro" id="IPR000185">
    <property type="entry name" value="SecA"/>
</dbReference>
<dbReference type="Gene3D" id="1.25.40.10">
    <property type="entry name" value="Tetratricopeptide repeat domain"/>
    <property type="match status" value="1"/>
</dbReference>
<dbReference type="InterPro" id="IPR014018">
    <property type="entry name" value="SecA_motor_DEAD"/>
</dbReference>
<dbReference type="InterPro" id="IPR027417">
    <property type="entry name" value="P-loop_NTPase"/>
</dbReference>
<keyword evidence="4" id="KW-0812">Transmembrane</keyword>
<keyword evidence="3" id="KW-0811">Translocation</keyword>
<keyword evidence="2" id="KW-0653">Protein transport</keyword>
<evidence type="ECO:0000256" key="3">
    <source>
        <dbReference type="ARBA" id="ARBA00023010"/>
    </source>
</evidence>